<gene>
    <name evidence="1" type="ORF">J3U87_17295</name>
</gene>
<sequence length="104" mass="11211">MNVLDFLQEYQAALISLAVAVIGAVKLTSWGRARAEVLDTLVTIIESLGLKEAKAVMAVQERRLSQGAQDALAHAVSKADPKKKPKPLGQRLLGEALRGIIPKR</sequence>
<accession>A0A8A4TYP0</accession>
<proteinExistence type="predicted"/>
<dbReference type="KEGG" id="scor:J3U87_17295"/>
<name>A0A8A4TYP0_SULCO</name>
<dbReference type="AlphaFoldDB" id="A0A8A4TYP0"/>
<evidence type="ECO:0000313" key="2">
    <source>
        <dbReference type="Proteomes" id="UP000663929"/>
    </source>
</evidence>
<dbReference type="RefSeq" id="WP_237384301.1">
    <property type="nucleotide sequence ID" value="NZ_CP071793.1"/>
</dbReference>
<reference evidence="1" key="1">
    <citation type="submission" date="2021-03" db="EMBL/GenBank/DDBJ databases">
        <title>Acanthopleuribacteraceae sp. M133.</title>
        <authorList>
            <person name="Wang G."/>
        </authorList>
    </citation>
    <scope>NUCLEOTIDE SEQUENCE</scope>
    <source>
        <strain evidence="1">M133</strain>
    </source>
</reference>
<keyword evidence="2" id="KW-1185">Reference proteome</keyword>
<dbReference type="Proteomes" id="UP000663929">
    <property type="component" value="Chromosome"/>
</dbReference>
<evidence type="ECO:0000313" key="1">
    <source>
        <dbReference type="EMBL" id="QTD54204.1"/>
    </source>
</evidence>
<evidence type="ECO:0008006" key="3">
    <source>
        <dbReference type="Google" id="ProtNLM"/>
    </source>
</evidence>
<protein>
    <recommendedName>
        <fullName evidence="3">Holin</fullName>
    </recommendedName>
</protein>
<dbReference type="EMBL" id="CP071793">
    <property type="protein sequence ID" value="QTD54204.1"/>
    <property type="molecule type" value="Genomic_DNA"/>
</dbReference>
<organism evidence="1 2">
    <name type="scientific">Sulfidibacter corallicola</name>
    <dbReference type="NCBI Taxonomy" id="2818388"/>
    <lineage>
        <taxon>Bacteria</taxon>
        <taxon>Pseudomonadati</taxon>
        <taxon>Acidobacteriota</taxon>
        <taxon>Holophagae</taxon>
        <taxon>Acanthopleuribacterales</taxon>
        <taxon>Acanthopleuribacteraceae</taxon>
        <taxon>Sulfidibacter</taxon>
    </lineage>
</organism>